<dbReference type="PANTHER" id="PTHR38686">
    <property type="entry name" value="APOLIPOPROTEIN N-ACYLTRANSFERASE"/>
    <property type="match status" value="1"/>
</dbReference>
<comment type="pathway">
    <text evidence="8">Protein modification; lipoprotein biosynthesis (N-acyl transfer).</text>
</comment>
<feature type="transmembrane region" description="Helical" evidence="8">
    <location>
        <begin position="57"/>
        <end position="75"/>
    </location>
</feature>
<dbReference type="CDD" id="cd07571">
    <property type="entry name" value="ALP_N-acyl_transferase"/>
    <property type="match status" value="1"/>
</dbReference>
<dbReference type="SUPFAM" id="SSF56317">
    <property type="entry name" value="Carbon-nitrogen hydrolase"/>
    <property type="match status" value="1"/>
</dbReference>
<feature type="transmembrane region" description="Helical" evidence="8">
    <location>
        <begin position="32"/>
        <end position="51"/>
    </location>
</feature>
<feature type="region of interest" description="Disordered" evidence="9">
    <location>
        <begin position="1"/>
        <end position="22"/>
    </location>
</feature>
<evidence type="ECO:0000313" key="12">
    <source>
        <dbReference type="Proteomes" id="UP001500618"/>
    </source>
</evidence>
<dbReference type="NCBIfam" id="TIGR00546">
    <property type="entry name" value="lnt"/>
    <property type="match status" value="1"/>
</dbReference>
<comment type="caution">
    <text evidence="11">The sequence shown here is derived from an EMBL/GenBank/DDBJ whole genome shotgun (WGS) entry which is preliminary data.</text>
</comment>
<evidence type="ECO:0000313" key="11">
    <source>
        <dbReference type="EMBL" id="GAA1694568.1"/>
    </source>
</evidence>
<keyword evidence="7 8" id="KW-0012">Acyltransferase</keyword>
<reference evidence="12" key="1">
    <citation type="journal article" date="2019" name="Int. J. Syst. Evol. Microbiol.">
        <title>The Global Catalogue of Microorganisms (GCM) 10K type strain sequencing project: providing services to taxonomists for standard genome sequencing and annotation.</title>
        <authorList>
            <consortium name="The Broad Institute Genomics Platform"/>
            <consortium name="The Broad Institute Genome Sequencing Center for Infectious Disease"/>
            <person name="Wu L."/>
            <person name="Ma J."/>
        </authorList>
    </citation>
    <scope>NUCLEOTIDE SEQUENCE [LARGE SCALE GENOMIC DNA]</scope>
    <source>
        <strain evidence="12">JCM 14718</strain>
    </source>
</reference>
<dbReference type="Pfam" id="PF20154">
    <property type="entry name" value="LNT_N"/>
    <property type="match status" value="1"/>
</dbReference>
<gene>
    <name evidence="8 11" type="primary">lnt</name>
    <name evidence="11" type="ORF">GCM10009765_49790</name>
</gene>
<evidence type="ECO:0000256" key="1">
    <source>
        <dbReference type="ARBA" id="ARBA00004651"/>
    </source>
</evidence>
<evidence type="ECO:0000256" key="3">
    <source>
        <dbReference type="ARBA" id="ARBA00022679"/>
    </source>
</evidence>
<evidence type="ECO:0000256" key="8">
    <source>
        <dbReference type="HAMAP-Rule" id="MF_01148"/>
    </source>
</evidence>
<evidence type="ECO:0000256" key="2">
    <source>
        <dbReference type="ARBA" id="ARBA00022475"/>
    </source>
</evidence>
<keyword evidence="5 8" id="KW-1133">Transmembrane helix</keyword>
<comment type="function">
    <text evidence="8">Catalyzes the phospholipid dependent N-acylation of the N-terminal cysteine of apolipoprotein, the last step in lipoprotein maturation.</text>
</comment>
<dbReference type="InterPro" id="IPR004563">
    <property type="entry name" value="Apolipo_AcylTrfase"/>
</dbReference>
<keyword evidence="4 8" id="KW-0812">Transmembrane</keyword>
<dbReference type="InterPro" id="IPR036526">
    <property type="entry name" value="C-N_Hydrolase_sf"/>
</dbReference>
<protein>
    <recommendedName>
        <fullName evidence="8">Apolipoprotein N-acyltransferase</fullName>
        <shortName evidence="8">ALP N-acyltransferase</shortName>
        <ecNumber evidence="8">2.3.1.269</ecNumber>
    </recommendedName>
</protein>
<organism evidence="11 12">
    <name type="scientific">Fodinicola feengrottensis</name>
    <dbReference type="NCBI Taxonomy" id="435914"/>
    <lineage>
        <taxon>Bacteria</taxon>
        <taxon>Bacillati</taxon>
        <taxon>Actinomycetota</taxon>
        <taxon>Actinomycetes</taxon>
        <taxon>Mycobacteriales</taxon>
        <taxon>Fodinicola</taxon>
    </lineage>
</organism>
<dbReference type="InterPro" id="IPR003010">
    <property type="entry name" value="C-N_Hydrolase"/>
</dbReference>
<dbReference type="EC" id="2.3.1.269" evidence="8"/>
<keyword evidence="3 8" id="KW-0808">Transferase</keyword>
<dbReference type="PANTHER" id="PTHR38686:SF1">
    <property type="entry name" value="APOLIPOPROTEIN N-ACYLTRANSFERASE"/>
    <property type="match status" value="1"/>
</dbReference>
<dbReference type="Pfam" id="PF00795">
    <property type="entry name" value="CN_hydrolase"/>
    <property type="match status" value="1"/>
</dbReference>
<keyword evidence="6 8" id="KW-0472">Membrane</keyword>
<feature type="transmembrane region" description="Helical" evidence="8">
    <location>
        <begin position="516"/>
        <end position="535"/>
    </location>
</feature>
<dbReference type="EMBL" id="BAAANY010000020">
    <property type="protein sequence ID" value="GAA1694568.1"/>
    <property type="molecule type" value="Genomic_DNA"/>
</dbReference>
<dbReference type="Proteomes" id="UP001500618">
    <property type="component" value="Unassembled WGS sequence"/>
</dbReference>
<dbReference type="Gene3D" id="3.60.110.10">
    <property type="entry name" value="Carbon-nitrogen hydrolase"/>
    <property type="match status" value="1"/>
</dbReference>
<dbReference type="RefSeq" id="WP_344312882.1">
    <property type="nucleotide sequence ID" value="NZ_BAAANY010000020.1"/>
</dbReference>
<feature type="transmembrane region" description="Helical" evidence="8">
    <location>
        <begin position="82"/>
        <end position="100"/>
    </location>
</feature>
<feature type="transmembrane region" description="Helical" evidence="8">
    <location>
        <begin position="175"/>
        <end position="203"/>
    </location>
</feature>
<feature type="domain" description="CN hydrolase" evidence="10">
    <location>
        <begin position="245"/>
        <end position="499"/>
    </location>
</feature>
<comment type="catalytic activity">
    <reaction evidence="8">
        <text>N-terminal S-1,2-diacyl-sn-glyceryl-L-cysteinyl-[lipoprotein] + a glycerophospholipid = N-acyl-S-1,2-diacyl-sn-glyceryl-L-cysteinyl-[lipoprotein] + a 2-acyl-sn-glycero-3-phospholipid + H(+)</text>
        <dbReference type="Rhea" id="RHEA:48228"/>
        <dbReference type="Rhea" id="RHEA-COMP:14681"/>
        <dbReference type="Rhea" id="RHEA-COMP:14684"/>
        <dbReference type="ChEBI" id="CHEBI:15378"/>
        <dbReference type="ChEBI" id="CHEBI:136912"/>
        <dbReference type="ChEBI" id="CHEBI:140656"/>
        <dbReference type="ChEBI" id="CHEBI:140657"/>
        <dbReference type="ChEBI" id="CHEBI:140660"/>
        <dbReference type="EC" id="2.3.1.269"/>
    </reaction>
</comment>
<evidence type="ECO:0000256" key="4">
    <source>
        <dbReference type="ARBA" id="ARBA00022692"/>
    </source>
</evidence>
<keyword evidence="12" id="KW-1185">Reference proteome</keyword>
<dbReference type="InterPro" id="IPR045378">
    <property type="entry name" value="LNT_N"/>
</dbReference>
<evidence type="ECO:0000256" key="9">
    <source>
        <dbReference type="SAM" id="MobiDB-lite"/>
    </source>
</evidence>
<dbReference type="HAMAP" id="MF_01148">
    <property type="entry name" value="Lnt"/>
    <property type="match status" value="1"/>
</dbReference>
<accession>A0ABP4TYW7</accession>
<comment type="similarity">
    <text evidence="8">Belongs to the CN hydrolase family. Apolipoprotein N-acyltransferase subfamily.</text>
</comment>
<feature type="compositionally biased region" description="Polar residues" evidence="9">
    <location>
        <begin position="1"/>
        <end position="12"/>
    </location>
</feature>
<evidence type="ECO:0000256" key="7">
    <source>
        <dbReference type="ARBA" id="ARBA00023315"/>
    </source>
</evidence>
<dbReference type="PROSITE" id="PS50263">
    <property type="entry name" value="CN_HYDROLASE"/>
    <property type="match status" value="1"/>
</dbReference>
<keyword evidence="2 8" id="KW-1003">Cell membrane</keyword>
<sequence length="549" mass="58059">MATTVDSDSVTSPPEEPAAAATGRSFRYPDRLPAWAVALGSVLSGALLWLAFPPVGLWWTAPIALGLFALTLRGSRLRRGAWAGYLFGLVFFTAVLHWAGTYVGSVWLFLPVSQAAFTALLGALTPLTWRRPALLPALTGGAWVLSEALRSRIPFGGFPWARVAFSQADAPTLKLASLAGAPGVTFAVAATGGLLALALVWLLSERPPAANQRQLLKVVGAAAGAIALMAIGLVVPLPSPGGPTVTVAIIQGNVPRLGLDFNAQRRAVLDNHVNATMKLASQIAAGTAKQPDFVIWPENSSDIDPLANPDAYAEITQAAQAMKVPILIGGMMNGPGPTHVSNTSIVWSPTTGPGERYVKRHPVPFAEYIPLRSIARMVSNKVDLVPRDFYPGDRVGVMTMGKYTLADSICFEVAYDGLVHDAVAAGGQMIAVQTNNATFGKTEESAQQLAMVRFRAAEYGLPAVMASTTGISAVVEHDGTVSQHSGLFEQAILVEQVQIAAPGHQIATVAAVLGEWPEILASLATAVALALLWWTRPQRRLGRRREKAA</sequence>
<proteinExistence type="inferred from homology"/>
<name>A0ABP4TYW7_9ACTN</name>
<evidence type="ECO:0000256" key="5">
    <source>
        <dbReference type="ARBA" id="ARBA00022989"/>
    </source>
</evidence>
<evidence type="ECO:0000259" key="10">
    <source>
        <dbReference type="PROSITE" id="PS50263"/>
    </source>
</evidence>
<evidence type="ECO:0000256" key="6">
    <source>
        <dbReference type="ARBA" id="ARBA00023136"/>
    </source>
</evidence>
<comment type="subcellular location">
    <subcellularLocation>
        <location evidence="1 8">Cell membrane</location>
        <topology evidence="1 8">Multi-pass membrane protein</topology>
    </subcellularLocation>
</comment>
<feature type="transmembrane region" description="Helical" evidence="8">
    <location>
        <begin position="215"/>
        <end position="237"/>
    </location>
</feature>